<keyword evidence="3" id="KW-1185">Reference proteome</keyword>
<feature type="compositionally biased region" description="Low complexity" evidence="1">
    <location>
        <begin position="37"/>
        <end position="51"/>
    </location>
</feature>
<dbReference type="EMBL" id="JACHNF010000001">
    <property type="protein sequence ID" value="MBB5979999.1"/>
    <property type="molecule type" value="Genomic_DNA"/>
</dbReference>
<organism evidence="2 3">
    <name type="scientific">Kribbella solani</name>
    <dbReference type="NCBI Taxonomy" id="236067"/>
    <lineage>
        <taxon>Bacteria</taxon>
        <taxon>Bacillati</taxon>
        <taxon>Actinomycetota</taxon>
        <taxon>Actinomycetes</taxon>
        <taxon>Propionibacteriales</taxon>
        <taxon>Kribbellaceae</taxon>
        <taxon>Kribbella</taxon>
    </lineage>
</organism>
<comment type="caution">
    <text evidence="2">The sequence shown here is derived from an EMBL/GenBank/DDBJ whole genome shotgun (WGS) entry which is preliminary data.</text>
</comment>
<gene>
    <name evidence="2" type="ORF">HDA44_003340</name>
</gene>
<dbReference type="Proteomes" id="UP000558997">
    <property type="component" value="Unassembled WGS sequence"/>
</dbReference>
<dbReference type="RefSeq" id="WP_184835393.1">
    <property type="nucleotide sequence ID" value="NZ_BAAAVN010000037.1"/>
</dbReference>
<proteinExistence type="predicted"/>
<reference evidence="2 3" key="1">
    <citation type="submission" date="2020-08" db="EMBL/GenBank/DDBJ databases">
        <title>Sequencing the genomes of 1000 actinobacteria strains.</title>
        <authorList>
            <person name="Klenk H.-P."/>
        </authorList>
    </citation>
    <scope>NUCLEOTIDE SEQUENCE [LARGE SCALE GENOMIC DNA]</scope>
    <source>
        <strain evidence="2 3">DSM 17294</strain>
    </source>
</reference>
<dbReference type="PROSITE" id="PS51257">
    <property type="entry name" value="PROKAR_LIPOPROTEIN"/>
    <property type="match status" value="1"/>
</dbReference>
<dbReference type="AlphaFoldDB" id="A0A841DQ71"/>
<feature type="region of interest" description="Disordered" evidence="1">
    <location>
        <begin position="27"/>
        <end position="59"/>
    </location>
</feature>
<sequence>MSSARTLSGAVLAACLVAGLAGCGGADKDKAAETPQTPLLPASAPPSSATPTPKPVDPTTAAKTKILADYKAYVAAKSSGMVSNRPSYPFEQHMTGNALSAMKSQMGGMYLIETKYGGNIIFVKGRVAALNLKAKPATATVYGCVISNLTSRSKTGKVRKDGGLRASTHDQLVLVGGTWKVTENQSNKPQDPGCA</sequence>
<evidence type="ECO:0000313" key="3">
    <source>
        <dbReference type="Proteomes" id="UP000558997"/>
    </source>
</evidence>
<evidence type="ECO:0000313" key="2">
    <source>
        <dbReference type="EMBL" id="MBB5979999.1"/>
    </source>
</evidence>
<name>A0A841DQ71_9ACTN</name>
<protein>
    <submittedName>
        <fullName evidence="2">Uncharacterized protein</fullName>
    </submittedName>
</protein>
<evidence type="ECO:0000256" key="1">
    <source>
        <dbReference type="SAM" id="MobiDB-lite"/>
    </source>
</evidence>
<accession>A0A841DQ71</accession>